<dbReference type="Proteomes" id="UP001595973">
    <property type="component" value="Unassembled WGS sequence"/>
</dbReference>
<protein>
    <submittedName>
        <fullName evidence="2">VOC family protein</fullName>
    </submittedName>
</protein>
<gene>
    <name evidence="2" type="ORF">ACFO5X_12565</name>
</gene>
<evidence type="ECO:0000259" key="1">
    <source>
        <dbReference type="Pfam" id="PF13468"/>
    </source>
</evidence>
<reference evidence="3" key="1">
    <citation type="journal article" date="2019" name="Int. J. Syst. Evol. Microbiol.">
        <title>The Global Catalogue of Microorganisms (GCM) 10K type strain sequencing project: providing services to taxonomists for standard genome sequencing and annotation.</title>
        <authorList>
            <consortium name="The Broad Institute Genomics Platform"/>
            <consortium name="The Broad Institute Genome Sequencing Center for Infectious Disease"/>
            <person name="Wu L."/>
            <person name="Ma J."/>
        </authorList>
    </citation>
    <scope>NUCLEOTIDE SEQUENCE [LARGE SCALE GENOMIC DNA]</scope>
    <source>
        <strain evidence="3">CGMCC 4.7283</strain>
    </source>
</reference>
<organism evidence="2 3">
    <name type="scientific">Seohaeicola nanhaiensis</name>
    <dbReference type="NCBI Taxonomy" id="1387282"/>
    <lineage>
        <taxon>Bacteria</taxon>
        <taxon>Pseudomonadati</taxon>
        <taxon>Pseudomonadota</taxon>
        <taxon>Alphaproteobacteria</taxon>
        <taxon>Rhodobacterales</taxon>
        <taxon>Roseobacteraceae</taxon>
        <taxon>Seohaeicola</taxon>
    </lineage>
</organism>
<evidence type="ECO:0000313" key="2">
    <source>
        <dbReference type="EMBL" id="MFC4669390.1"/>
    </source>
</evidence>
<proteinExistence type="predicted"/>
<comment type="caution">
    <text evidence="2">The sequence shown here is derived from an EMBL/GenBank/DDBJ whole genome shotgun (WGS) entry which is preliminary data.</text>
</comment>
<dbReference type="InterPro" id="IPR029068">
    <property type="entry name" value="Glyas_Bleomycin-R_OHBP_Dase"/>
</dbReference>
<evidence type="ECO:0000313" key="3">
    <source>
        <dbReference type="Proteomes" id="UP001595973"/>
    </source>
</evidence>
<sequence>MRLDHIVVAGATRAEATLAVEEALGVVLQTGGSHVDFGTHNALLGLADGLYLEAIAIDPAAVPPERARWFDLDRFNGRARLTNWVCASDDMESELAALGADAGVPMDLTRGDLAWRMAVPETGVLPFDNLHPALITWQSPVHPSDMLAVSGCALRRLVVCHPEAPVLAARLEPHLHDPRVVYEMGPLLLRAEIDTPHGLRVLL</sequence>
<dbReference type="EMBL" id="JBHSGI010000009">
    <property type="protein sequence ID" value="MFC4669390.1"/>
    <property type="molecule type" value="Genomic_DNA"/>
</dbReference>
<dbReference type="InterPro" id="IPR025870">
    <property type="entry name" value="Glyoxalase-like_dom"/>
</dbReference>
<dbReference type="Gene3D" id="3.10.180.10">
    <property type="entry name" value="2,3-Dihydroxybiphenyl 1,2-Dioxygenase, domain 1"/>
    <property type="match status" value="1"/>
</dbReference>
<keyword evidence="3" id="KW-1185">Reference proteome</keyword>
<dbReference type="Pfam" id="PF13468">
    <property type="entry name" value="Glyoxalase_3"/>
    <property type="match status" value="1"/>
</dbReference>
<dbReference type="RefSeq" id="WP_380717809.1">
    <property type="nucleotide sequence ID" value="NZ_JBHSGI010000009.1"/>
</dbReference>
<accession>A0ABV9KGU1</accession>
<feature type="domain" description="Glyoxalase-like" evidence="1">
    <location>
        <begin position="3"/>
        <end position="172"/>
    </location>
</feature>
<name>A0ABV9KGU1_9RHOB</name>